<keyword evidence="2" id="KW-0472">Membrane</keyword>
<gene>
    <name evidence="3" type="ORF">MUY34_01225</name>
</gene>
<proteinExistence type="predicted"/>
<evidence type="ECO:0008006" key="5">
    <source>
        <dbReference type="Google" id="ProtNLM"/>
    </source>
</evidence>
<reference evidence="3" key="1">
    <citation type="submission" date="2022-04" db="EMBL/GenBank/DDBJ databases">
        <authorList>
            <person name="Ren T."/>
        </authorList>
    </citation>
    <scope>NUCLEOTIDE SEQUENCE</scope>
    <source>
        <strain evidence="3">F63249</strain>
    </source>
</reference>
<sequence length="294" mass="33398">MIVNPQSFNYRLIIGSLIVAVAILTVYSFTSYKSIVAHQQFIEQEKKLVESELSQIITRYDDVSISNDLISSQLEDAKRDTKLALDSLRMLRSDLSVISKFKAQLFNLKLKNKALFKTIDSLDEVNQDLEQEKLLAYNELKKQKRENFSLIKENKNLEKSLEKGALLTANSFKAKGYEKFFGAKRSSNKAKRVQSIEVCFTLAENALTEAGEKEIYVQILNPKNNVVADKGAINFGNSSLIYSAKELINYDNKVKEVCLDIDADIDEQPLVNGTYYISIFHKDRKLGSTEVKLK</sequence>
<dbReference type="RefSeq" id="WP_248411610.1">
    <property type="nucleotide sequence ID" value="NZ_JALPQF010000001.1"/>
</dbReference>
<dbReference type="Proteomes" id="UP001203687">
    <property type="component" value="Unassembled WGS sequence"/>
</dbReference>
<keyword evidence="2" id="KW-1133">Transmembrane helix</keyword>
<keyword evidence="4" id="KW-1185">Reference proteome</keyword>
<evidence type="ECO:0000256" key="2">
    <source>
        <dbReference type="SAM" id="Phobius"/>
    </source>
</evidence>
<evidence type="ECO:0000256" key="1">
    <source>
        <dbReference type="SAM" id="Coils"/>
    </source>
</evidence>
<dbReference type="EMBL" id="JALPQF010000001">
    <property type="protein sequence ID" value="MCK8479218.1"/>
    <property type="molecule type" value="Genomic_DNA"/>
</dbReference>
<feature type="coiled-coil region" evidence="1">
    <location>
        <begin position="112"/>
        <end position="160"/>
    </location>
</feature>
<accession>A0ABT0H4A5</accession>
<evidence type="ECO:0000313" key="3">
    <source>
        <dbReference type="EMBL" id="MCK8479218.1"/>
    </source>
</evidence>
<keyword evidence="2" id="KW-0812">Transmembrane</keyword>
<feature type="transmembrane region" description="Helical" evidence="2">
    <location>
        <begin position="12"/>
        <end position="30"/>
    </location>
</feature>
<organism evidence="3 4">
    <name type="scientific">Psychroserpens algicola</name>
    <dbReference type="NCBI Taxonomy" id="1719034"/>
    <lineage>
        <taxon>Bacteria</taxon>
        <taxon>Pseudomonadati</taxon>
        <taxon>Bacteroidota</taxon>
        <taxon>Flavobacteriia</taxon>
        <taxon>Flavobacteriales</taxon>
        <taxon>Flavobacteriaceae</taxon>
        <taxon>Psychroserpens</taxon>
    </lineage>
</organism>
<keyword evidence="1" id="KW-0175">Coiled coil</keyword>
<evidence type="ECO:0000313" key="4">
    <source>
        <dbReference type="Proteomes" id="UP001203687"/>
    </source>
</evidence>
<protein>
    <recommendedName>
        <fullName evidence="5">Chromosome partitioning protein ParA</fullName>
    </recommendedName>
</protein>
<comment type="caution">
    <text evidence="3">The sequence shown here is derived from an EMBL/GenBank/DDBJ whole genome shotgun (WGS) entry which is preliminary data.</text>
</comment>
<name>A0ABT0H4A5_9FLAO</name>